<feature type="compositionally biased region" description="Pro residues" evidence="1">
    <location>
        <begin position="17"/>
        <end position="27"/>
    </location>
</feature>
<feature type="region of interest" description="Disordered" evidence="1">
    <location>
        <begin position="270"/>
        <end position="291"/>
    </location>
</feature>
<comment type="caution">
    <text evidence="2">The sequence shown here is derived from an EMBL/GenBank/DDBJ whole genome shotgun (WGS) entry which is preliminary data.</text>
</comment>
<feature type="compositionally biased region" description="Polar residues" evidence="1">
    <location>
        <begin position="31"/>
        <end position="48"/>
    </location>
</feature>
<dbReference type="AlphaFoldDB" id="A0A8T0P0B3"/>
<evidence type="ECO:0000313" key="3">
    <source>
        <dbReference type="Proteomes" id="UP000823388"/>
    </source>
</evidence>
<reference evidence="2" key="1">
    <citation type="submission" date="2020-05" db="EMBL/GenBank/DDBJ databases">
        <title>WGS assembly of Panicum virgatum.</title>
        <authorList>
            <person name="Lovell J.T."/>
            <person name="Jenkins J."/>
            <person name="Shu S."/>
            <person name="Juenger T.E."/>
            <person name="Schmutz J."/>
        </authorList>
    </citation>
    <scope>NUCLEOTIDE SEQUENCE</scope>
    <source>
        <strain evidence="2">AP13</strain>
    </source>
</reference>
<feature type="region of interest" description="Disordered" evidence="1">
    <location>
        <begin position="1"/>
        <end position="88"/>
    </location>
</feature>
<dbReference type="Proteomes" id="UP000823388">
    <property type="component" value="Chromosome 9K"/>
</dbReference>
<keyword evidence="3" id="KW-1185">Reference proteome</keyword>
<evidence type="ECO:0000256" key="1">
    <source>
        <dbReference type="SAM" id="MobiDB-lite"/>
    </source>
</evidence>
<name>A0A8T0P0B3_PANVG</name>
<gene>
    <name evidence="2" type="ORF">PVAP13_9KG547000</name>
</gene>
<evidence type="ECO:0000313" key="2">
    <source>
        <dbReference type="EMBL" id="KAG2555123.1"/>
    </source>
</evidence>
<organism evidence="2 3">
    <name type="scientific">Panicum virgatum</name>
    <name type="common">Blackwell switchgrass</name>
    <dbReference type="NCBI Taxonomy" id="38727"/>
    <lineage>
        <taxon>Eukaryota</taxon>
        <taxon>Viridiplantae</taxon>
        <taxon>Streptophyta</taxon>
        <taxon>Embryophyta</taxon>
        <taxon>Tracheophyta</taxon>
        <taxon>Spermatophyta</taxon>
        <taxon>Magnoliopsida</taxon>
        <taxon>Liliopsida</taxon>
        <taxon>Poales</taxon>
        <taxon>Poaceae</taxon>
        <taxon>PACMAD clade</taxon>
        <taxon>Panicoideae</taxon>
        <taxon>Panicodae</taxon>
        <taxon>Paniceae</taxon>
        <taxon>Panicinae</taxon>
        <taxon>Panicum</taxon>
        <taxon>Panicum sect. Hiantes</taxon>
    </lineage>
</organism>
<accession>A0A8T0P0B3</accession>
<protein>
    <submittedName>
        <fullName evidence="2">Uncharacterized protein</fullName>
    </submittedName>
</protein>
<proteinExistence type="predicted"/>
<dbReference type="EMBL" id="CM029053">
    <property type="protein sequence ID" value="KAG2555123.1"/>
    <property type="molecule type" value="Genomic_DNA"/>
</dbReference>
<sequence length="336" mass="34098">MSEHFSGVDATPSVPDGAPPLPGPHGPASPESRSGPATTTPVRSSLSPEATPFYPSGGRGKHLRWKDATPSDGETSPPSYRDALLRSPPPARRVTFASELAAGGAPPLGSVLDRLGPALVILAGARRRLDALAAAREGAAARRGCSTASRCDSLVGPVPVPAPPFSSGRPALSLLSTRRAGPRRVVPALAAGAVSGWASGRSRLPRRGRGLRRSSPAAASIVSPTLTWWRPVVYRRAASGATASAILRASARGRALPGALPPRTAAAAAAESSGLAAPPLPLPGARPPAAGRPRRRLCHILTTPGVIGASSECPLGLLCRTTALAVAHGTTTTFVC</sequence>